<protein>
    <submittedName>
        <fullName evidence="1">Uncharacterized protein</fullName>
    </submittedName>
</protein>
<reference evidence="1" key="1">
    <citation type="submission" date="2022-07" db="EMBL/GenBank/DDBJ databases">
        <title>Genome Sequence of Xylaria arbuscula.</title>
        <authorList>
            <person name="Buettner E."/>
        </authorList>
    </citation>
    <scope>NUCLEOTIDE SEQUENCE</scope>
    <source>
        <strain evidence="1">VT107</strain>
    </source>
</reference>
<proteinExistence type="predicted"/>
<accession>A0A9W8NMX7</accession>
<name>A0A9W8NMX7_9PEZI</name>
<gene>
    <name evidence="1" type="ORF">NPX13_g963</name>
</gene>
<dbReference type="VEuPathDB" id="FungiDB:F4678DRAFT_482901"/>
<organism evidence="1 2">
    <name type="scientific">Xylaria arbuscula</name>
    <dbReference type="NCBI Taxonomy" id="114810"/>
    <lineage>
        <taxon>Eukaryota</taxon>
        <taxon>Fungi</taxon>
        <taxon>Dikarya</taxon>
        <taxon>Ascomycota</taxon>
        <taxon>Pezizomycotina</taxon>
        <taxon>Sordariomycetes</taxon>
        <taxon>Xylariomycetidae</taxon>
        <taxon>Xylariales</taxon>
        <taxon>Xylariaceae</taxon>
        <taxon>Xylaria</taxon>
    </lineage>
</organism>
<sequence>MASSEPESCKMFARDFVAFDDVELDQYLDAHRLEGGAATVDVEDPENLPESFIQRLRDRAQNMSGAA</sequence>
<dbReference type="AlphaFoldDB" id="A0A9W8NMX7"/>
<dbReference type="Proteomes" id="UP001148614">
    <property type="component" value="Unassembled WGS sequence"/>
</dbReference>
<evidence type="ECO:0000313" key="1">
    <source>
        <dbReference type="EMBL" id="KAJ3579605.1"/>
    </source>
</evidence>
<comment type="caution">
    <text evidence="1">The sequence shown here is derived from an EMBL/GenBank/DDBJ whole genome shotgun (WGS) entry which is preliminary data.</text>
</comment>
<keyword evidence="2" id="KW-1185">Reference proteome</keyword>
<evidence type="ECO:0000313" key="2">
    <source>
        <dbReference type="Proteomes" id="UP001148614"/>
    </source>
</evidence>
<dbReference type="EMBL" id="JANPWZ010000078">
    <property type="protein sequence ID" value="KAJ3579605.1"/>
    <property type="molecule type" value="Genomic_DNA"/>
</dbReference>